<dbReference type="Gene3D" id="3.30.420.360">
    <property type="match status" value="1"/>
</dbReference>
<comment type="catalytic activity">
    <reaction evidence="9">
        <text>an acyl phosphate + H2O = a carboxylate + phosphate + H(+)</text>
        <dbReference type="Rhea" id="RHEA:14965"/>
        <dbReference type="ChEBI" id="CHEBI:15377"/>
        <dbReference type="ChEBI" id="CHEBI:15378"/>
        <dbReference type="ChEBI" id="CHEBI:29067"/>
        <dbReference type="ChEBI" id="CHEBI:43474"/>
        <dbReference type="ChEBI" id="CHEBI:59918"/>
        <dbReference type="EC" id="3.6.1.7"/>
    </reaction>
</comment>
<reference evidence="12 13" key="1">
    <citation type="submission" date="2020-10" db="EMBL/GenBank/DDBJ databases">
        <title>Campylobacter and Helicobacter PacBio genomes.</title>
        <authorList>
            <person name="Lane C."/>
        </authorList>
    </citation>
    <scope>NUCLEOTIDE SEQUENCE [LARGE SCALE GENOMIC DNA]</scope>
    <source>
        <strain evidence="12 13">2016D-0077</strain>
    </source>
</reference>
<dbReference type="UniPathway" id="UPA00335"/>
<evidence type="ECO:0000256" key="4">
    <source>
        <dbReference type="ARBA" id="ARBA00022723"/>
    </source>
</evidence>
<organism evidence="12 13">
    <name type="scientific">Campylobacter corcagiensis</name>
    <dbReference type="NCBI Taxonomy" id="1448857"/>
    <lineage>
        <taxon>Bacteria</taxon>
        <taxon>Pseudomonadati</taxon>
        <taxon>Campylobacterota</taxon>
        <taxon>Epsilonproteobacteria</taxon>
        <taxon>Campylobacterales</taxon>
        <taxon>Campylobacteraceae</taxon>
        <taxon>Campylobacter</taxon>
    </lineage>
</organism>
<proteinExistence type="inferred from homology"/>
<feature type="domain" description="YrdC-like" evidence="11">
    <location>
        <begin position="198"/>
        <end position="381"/>
    </location>
</feature>
<dbReference type="Pfam" id="PF01300">
    <property type="entry name" value="Sua5_yciO_yrdC"/>
    <property type="match status" value="1"/>
</dbReference>
<dbReference type="PROSITE" id="PS00150">
    <property type="entry name" value="ACYLPHOSPHATASE_1"/>
    <property type="match status" value="1"/>
</dbReference>
<dbReference type="GO" id="GO:0016743">
    <property type="term" value="F:carboxyl- or carbamoyltransferase activity"/>
    <property type="evidence" value="ECO:0007669"/>
    <property type="project" value="UniProtKB-UniRule"/>
</dbReference>
<comment type="similarity">
    <text evidence="2 8">Belongs to the carbamoyltransferase HypF family.</text>
</comment>
<evidence type="ECO:0000313" key="13">
    <source>
        <dbReference type="Proteomes" id="UP000594749"/>
    </source>
</evidence>
<dbReference type="GO" id="GO:0016874">
    <property type="term" value="F:ligase activity"/>
    <property type="evidence" value="ECO:0007669"/>
    <property type="project" value="UniProtKB-UniRule"/>
</dbReference>
<dbReference type="SUPFAM" id="SSF55821">
    <property type="entry name" value="YrdC/RibB"/>
    <property type="match status" value="1"/>
</dbReference>
<keyword evidence="5" id="KW-0863">Zinc-finger</keyword>
<dbReference type="InterPro" id="IPR036046">
    <property type="entry name" value="Acylphosphatase-like_dom_sf"/>
</dbReference>
<dbReference type="AlphaFoldDB" id="A0A7M1LEV4"/>
<dbReference type="InterPro" id="IPR041440">
    <property type="entry name" value="HypF_C"/>
</dbReference>
<dbReference type="Pfam" id="PF17788">
    <property type="entry name" value="HypF_C"/>
    <property type="match status" value="1"/>
</dbReference>
<feature type="domain" description="Acylphosphatase-like" evidence="10">
    <location>
        <begin position="1"/>
        <end position="88"/>
    </location>
</feature>
<keyword evidence="9" id="KW-0378">Hydrolase</keyword>
<evidence type="ECO:0000259" key="11">
    <source>
        <dbReference type="PROSITE" id="PS51163"/>
    </source>
</evidence>
<dbReference type="Gene3D" id="3.30.420.40">
    <property type="match status" value="1"/>
</dbReference>
<evidence type="ECO:0000256" key="7">
    <source>
        <dbReference type="ARBA" id="ARBA00048220"/>
    </source>
</evidence>
<evidence type="ECO:0000313" key="12">
    <source>
        <dbReference type="EMBL" id="QOQ87099.1"/>
    </source>
</evidence>
<dbReference type="OrthoDB" id="9808093at2"/>
<dbReference type="PANTHER" id="PTHR42959:SF1">
    <property type="entry name" value="CARBAMOYLTRANSFERASE HYPF"/>
    <property type="match status" value="1"/>
</dbReference>
<dbReference type="InterPro" id="IPR017968">
    <property type="entry name" value="Acylphosphatase_CS"/>
</dbReference>
<dbReference type="PROSITE" id="PS51160">
    <property type="entry name" value="ACYLPHOSPHATASE_3"/>
    <property type="match status" value="1"/>
</dbReference>
<dbReference type="Pfam" id="PF22521">
    <property type="entry name" value="HypF_C_2"/>
    <property type="match status" value="1"/>
</dbReference>
<dbReference type="PIRSF" id="PIRSF006256">
    <property type="entry name" value="CMPcnvr_hdrg_mat"/>
    <property type="match status" value="1"/>
</dbReference>
<accession>A0A7M1LEV4</accession>
<evidence type="ECO:0000256" key="9">
    <source>
        <dbReference type="PROSITE-ProRule" id="PRU00520"/>
    </source>
</evidence>
<comment type="catalytic activity">
    <reaction evidence="7">
        <text>C-terminal L-cysteinyl-[HypE protein] + carbamoyl phosphate + ATP + H2O = C-terminal S-carboxamide-L-cysteinyl-[HypE protein] + AMP + phosphate + diphosphate + H(+)</text>
        <dbReference type="Rhea" id="RHEA:55636"/>
        <dbReference type="Rhea" id="RHEA-COMP:14247"/>
        <dbReference type="Rhea" id="RHEA-COMP:14392"/>
        <dbReference type="ChEBI" id="CHEBI:15377"/>
        <dbReference type="ChEBI" id="CHEBI:15378"/>
        <dbReference type="ChEBI" id="CHEBI:30616"/>
        <dbReference type="ChEBI" id="CHEBI:33019"/>
        <dbReference type="ChEBI" id="CHEBI:43474"/>
        <dbReference type="ChEBI" id="CHEBI:58228"/>
        <dbReference type="ChEBI" id="CHEBI:76913"/>
        <dbReference type="ChEBI" id="CHEBI:139126"/>
        <dbReference type="ChEBI" id="CHEBI:456215"/>
    </reaction>
</comment>
<protein>
    <recommendedName>
        <fullName evidence="8">Carbamoyltransferase</fullName>
        <ecNumber evidence="8">6.2.-.-</ecNumber>
    </recommendedName>
</protein>
<dbReference type="RefSeq" id="WP_152534264.1">
    <property type="nucleotide sequence ID" value="NZ_CP053842.1"/>
</dbReference>
<dbReference type="InterPro" id="IPR001792">
    <property type="entry name" value="Acylphosphatase-like_dom"/>
</dbReference>
<sequence>MMISIFGAVQGVGFRPFIYKLATDLGIKGEVYNDSQGVKIILNKDENAQNLIDEIYKNLPKLAPLARIDKILVFETNSKIYSRFSITESKNTSKFSPILPDYAICDECKSEFYDKNSRFYHYAFINCTNCGPRLSVIKNLPYDRKNTSMAKFKMCKECENEYENPLNRRFHAEPTSCNKCGVTLYLKNLDKEILNINEDAIKSATNLLNDGKILAIKGLGGFHLMCDALNPEAIKNLRIRKNRPTKPFAVMVKDIKMAKDYAEISSDEQNLMSSKISPIVLLKSKGKMPQSIAFNTDKIGLFIAPTGLHLLLFEYFQNPIIATSANLGGETIIYDEDTLLKKLSGVIDFYIDNNRDIITPSDDSVAFVADKKAHFLRTSRGINPKIFLSKYKIKGSFLALGAEMKNQFAIYKDGLIIISPYIGDLKNRANFDRFLEILDIFTKGYDIKFDKIIADLHPNFIHTNYFKKQGFKVEKVQHHYAHLISNLFENSLPQKNYIGFSFDGTGYAKDAKIWGGEVLNFNYHGFKRIYHFDEFLLLGGEASIKDISRLKYAIFKKYNISQQSNKILDLIYEKEINSLKTSSLGRIFDAFAAVVFNLSKVSYDGEAGMLVEKFYDKNINDAYEFNIENGVIIYKDAFLGALKDDKKTSCSKFINGLANLIVKITKDANLEPVLSGGVFQNQTLVEILSQKFKKNGIIYHFNHEIPTNDSGVAIGQLIWYLKNGAKNG</sequence>
<keyword evidence="6" id="KW-0862">Zinc</keyword>
<dbReference type="PROSITE" id="PS51163">
    <property type="entry name" value="YRDC"/>
    <property type="match status" value="1"/>
</dbReference>
<keyword evidence="13" id="KW-1185">Reference proteome</keyword>
<keyword evidence="12" id="KW-0808">Transferase</keyword>
<dbReference type="GO" id="GO:0008270">
    <property type="term" value="F:zinc ion binding"/>
    <property type="evidence" value="ECO:0007669"/>
    <property type="project" value="UniProtKB-KW"/>
</dbReference>
<keyword evidence="3" id="KW-0436">Ligase</keyword>
<dbReference type="InterPro" id="IPR055128">
    <property type="entry name" value="HypF_C_2"/>
</dbReference>
<dbReference type="InterPro" id="IPR051060">
    <property type="entry name" value="Carbamoyltrans_HypF-like"/>
</dbReference>
<dbReference type="EMBL" id="CP063078">
    <property type="protein sequence ID" value="QOQ87099.1"/>
    <property type="molecule type" value="Genomic_DNA"/>
</dbReference>
<dbReference type="GO" id="GO:0003725">
    <property type="term" value="F:double-stranded RNA binding"/>
    <property type="evidence" value="ECO:0007669"/>
    <property type="project" value="InterPro"/>
</dbReference>
<dbReference type="PANTHER" id="PTHR42959">
    <property type="entry name" value="CARBAMOYLTRANSFERASE"/>
    <property type="match status" value="1"/>
</dbReference>
<dbReference type="EC" id="6.2.-.-" evidence="8"/>
<name>A0A7M1LEV4_9BACT</name>
<keyword evidence="4" id="KW-0479">Metal-binding</keyword>
<dbReference type="InterPro" id="IPR017945">
    <property type="entry name" value="DHBP_synth_RibB-like_a/b_dom"/>
</dbReference>
<evidence type="ECO:0000259" key="10">
    <source>
        <dbReference type="PROSITE" id="PS51160"/>
    </source>
</evidence>
<dbReference type="NCBIfam" id="TIGR00143">
    <property type="entry name" value="hypF"/>
    <property type="match status" value="1"/>
</dbReference>
<dbReference type="InterPro" id="IPR006070">
    <property type="entry name" value="Sua5-like_dom"/>
</dbReference>
<dbReference type="InterPro" id="IPR011125">
    <property type="entry name" value="Znf_HypF"/>
</dbReference>
<dbReference type="Proteomes" id="UP000594749">
    <property type="component" value="Chromosome"/>
</dbReference>
<feature type="active site" evidence="9">
    <location>
        <position position="33"/>
    </location>
</feature>
<dbReference type="GO" id="GO:0003998">
    <property type="term" value="F:acylphosphatase activity"/>
    <property type="evidence" value="ECO:0007669"/>
    <property type="project" value="UniProtKB-EC"/>
</dbReference>
<dbReference type="GO" id="GO:0051604">
    <property type="term" value="P:protein maturation"/>
    <property type="evidence" value="ECO:0007669"/>
    <property type="project" value="TreeGrafter"/>
</dbReference>
<dbReference type="Gene3D" id="3.90.870.50">
    <property type="match status" value="1"/>
</dbReference>
<feature type="active site" evidence="9">
    <location>
        <position position="15"/>
    </location>
</feature>
<dbReference type="Gene3D" id="3.30.110.120">
    <property type="match status" value="1"/>
</dbReference>
<comment type="pathway">
    <text evidence="1">Protein modification; [NiFe] hydrogenase maturation.</text>
</comment>
<dbReference type="Pfam" id="PF00708">
    <property type="entry name" value="Acylphosphatase"/>
    <property type="match status" value="1"/>
</dbReference>
<dbReference type="InterPro" id="IPR004421">
    <property type="entry name" value="Carbamoyltransferase_HypF"/>
</dbReference>
<evidence type="ECO:0000256" key="8">
    <source>
        <dbReference type="PIRNR" id="PIRNR006256"/>
    </source>
</evidence>
<evidence type="ECO:0000256" key="5">
    <source>
        <dbReference type="ARBA" id="ARBA00022771"/>
    </source>
</evidence>
<evidence type="ECO:0000256" key="1">
    <source>
        <dbReference type="ARBA" id="ARBA00004711"/>
    </source>
</evidence>
<evidence type="ECO:0000256" key="3">
    <source>
        <dbReference type="ARBA" id="ARBA00022598"/>
    </source>
</evidence>
<dbReference type="Pfam" id="PF07503">
    <property type="entry name" value="zf-HYPF"/>
    <property type="match status" value="2"/>
</dbReference>
<dbReference type="SUPFAM" id="SSF54975">
    <property type="entry name" value="Acylphosphatase/BLUF domain-like"/>
    <property type="match status" value="1"/>
</dbReference>
<evidence type="ECO:0000256" key="2">
    <source>
        <dbReference type="ARBA" id="ARBA00008097"/>
    </source>
</evidence>
<gene>
    <name evidence="12" type="primary">hypF</name>
    <name evidence="12" type="ORF">IMC76_07760</name>
</gene>
<evidence type="ECO:0000256" key="6">
    <source>
        <dbReference type="ARBA" id="ARBA00022833"/>
    </source>
</evidence>